<evidence type="ECO:0000256" key="5">
    <source>
        <dbReference type="ARBA" id="ARBA00023163"/>
    </source>
</evidence>
<sequence>MRRERKREKMGRAPCCDKDAVRKGAWSPEEDKILIDFITKNGHGTWRSLPQRAGLLRCGKSCRLRWTNYLRPDIKLGPLSPEEQNTIVQLQGMLGNKWAAIASHLPGRTDNEIKNFWNSHLKKQLLNKGLNFQIHGQSSGTKSMHTKPESASTRHMVQNECARVEAEAQQSMNSLLLKPSSTECNYFLRLWYSEVGESFRKTIEQDEVACQSPMSETSSSTKVESVSGVSMLAQKFTSIDQADKQTDMTQISCKQDPEDMAAGSRSSNSYKLDDFSDTAQKLLLDIPSCNYMELLEGETYDVSIFLNIKSDCLEGTV</sequence>
<keyword evidence="10" id="KW-1185">Reference proteome</keyword>
<dbReference type="InterPro" id="IPR017930">
    <property type="entry name" value="Myb_dom"/>
</dbReference>
<evidence type="ECO:0000259" key="7">
    <source>
        <dbReference type="PROSITE" id="PS50090"/>
    </source>
</evidence>
<dbReference type="Proteomes" id="UP001642360">
    <property type="component" value="Unassembled WGS sequence"/>
</dbReference>
<dbReference type="FunFam" id="1.10.10.60:FF:000015">
    <property type="entry name" value="Transcription factor RAX3"/>
    <property type="match status" value="1"/>
</dbReference>
<dbReference type="InterPro" id="IPR015495">
    <property type="entry name" value="Myb_TF_plants"/>
</dbReference>
<name>A0ABC8TRG9_9AQUA</name>
<dbReference type="Pfam" id="PF00249">
    <property type="entry name" value="Myb_DNA-binding"/>
    <property type="match status" value="2"/>
</dbReference>
<keyword evidence="5" id="KW-0804">Transcription</keyword>
<keyword evidence="3" id="KW-0805">Transcription regulation</keyword>
<dbReference type="PROSITE" id="PS51294">
    <property type="entry name" value="HTH_MYB"/>
    <property type="match status" value="2"/>
</dbReference>
<keyword evidence="2" id="KW-0677">Repeat</keyword>
<comment type="caution">
    <text evidence="9">The sequence shown here is derived from an EMBL/GenBank/DDBJ whole genome shotgun (WGS) entry which is preliminary data.</text>
</comment>
<feature type="domain" description="Myb-like" evidence="7">
    <location>
        <begin position="18"/>
        <end position="70"/>
    </location>
</feature>
<evidence type="ECO:0000259" key="8">
    <source>
        <dbReference type="PROSITE" id="PS51294"/>
    </source>
</evidence>
<dbReference type="Gene3D" id="1.10.10.60">
    <property type="entry name" value="Homeodomain-like"/>
    <property type="match status" value="2"/>
</dbReference>
<feature type="domain" description="HTH myb-type" evidence="8">
    <location>
        <begin position="18"/>
        <end position="70"/>
    </location>
</feature>
<organism evidence="9 10">
    <name type="scientific">Ilex paraguariensis</name>
    <name type="common">yerba mate</name>
    <dbReference type="NCBI Taxonomy" id="185542"/>
    <lineage>
        <taxon>Eukaryota</taxon>
        <taxon>Viridiplantae</taxon>
        <taxon>Streptophyta</taxon>
        <taxon>Embryophyta</taxon>
        <taxon>Tracheophyta</taxon>
        <taxon>Spermatophyta</taxon>
        <taxon>Magnoliopsida</taxon>
        <taxon>eudicotyledons</taxon>
        <taxon>Gunneridae</taxon>
        <taxon>Pentapetalae</taxon>
        <taxon>asterids</taxon>
        <taxon>campanulids</taxon>
        <taxon>Aquifoliales</taxon>
        <taxon>Aquifoliaceae</taxon>
        <taxon>Ilex</taxon>
    </lineage>
</organism>
<evidence type="ECO:0000256" key="1">
    <source>
        <dbReference type="ARBA" id="ARBA00004123"/>
    </source>
</evidence>
<protein>
    <submittedName>
        <fullName evidence="9">Uncharacterized protein</fullName>
    </submittedName>
</protein>
<evidence type="ECO:0000313" key="10">
    <source>
        <dbReference type="Proteomes" id="UP001642360"/>
    </source>
</evidence>
<dbReference type="EMBL" id="CAUOFW020005292">
    <property type="protein sequence ID" value="CAK9169484.1"/>
    <property type="molecule type" value="Genomic_DNA"/>
</dbReference>
<dbReference type="InterPro" id="IPR001005">
    <property type="entry name" value="SANT/Myb"/>
</dbReference>
<evidence type="ECO:0000313" key="9">
    <source>
        <dbReference type="EMBL" id="CAK9169484.1"/>
    </source>
</evidence>
<proteinExistence type="predicted"/>
<dbReference type="SMART" id="SM00717">
    <property type="entry name" value="SANT"/>
    <property type="match status" value="2"/>
</dbReference>
<dbReference type="SUPFAM" id="SSF46689">
    <property type="entry name" value="Homeodomain-like"/>
    <property type="match status" value="1"/>
</dbReference>
<comment type="subcellular location">
    <subcellularLocation>
        <location evidence="1">Nucleus</location>
    </subcellularLocation>
</comment>
<feature type="domain" description="HTH myb-type" evidence="8">
    <location>
        <begin position="71"/>
        <end position="125"/>
    </location>
</feature>
<evidence type="ECO:0000256" key="6">
    <source>
        <dbReference type="ARBA" id="ARBA00023242"/>
    </source>
</evidence>
<accession>A0ABC8TRG9</accession>
<reference evidence="9 10" key="1">
    <citation type="submission" date="2024-02" db="EMBL/GenBank/DDBJ databases">
        <authorList>
            <person name="Vignale AGUSTIN F."/>
            <person name="Sosa J E."/>
            <person name="Modenutti C."/>
        </authorList>
    </citation>
    <scope>NUCLEOTIDE SEQUENCE [LARGE SCALE GENOMIC DNA]</scope>
</reference>
<dbReference type="PANTHER" id="PTHR10641">
    <property type="entry name" value="MYB FAMILY TRANSCRIPTION FACTOR"/>
    <property type="match status" value="1"/>
</dbReference>
<dbReference type="InterPro" id="IPR009057">
    <property type="entry name" value="Homeodomain-like_sf"/>
</dbReference>
<dbReference type="GO" id="GO:0005634">
    <property type="term" value="C:nucleus"/>
    <property type="evidence" value="ECO:0007669"/>
    <property type="project" value="UniProtKB-SubCell"/>
</dbReference>
<dbReference type="AlphaFoldDB" id="A0ABC8TRG9"/>
<feature type="domain" description="Myb-like" evidence="7">
    <location>
        <begin position="71"/>
        <end position="121"/>
    </location>
</feature>
<dbReference type="PANTHER" id="PTHR10641:SF1362">
    <property type="entry name" value="MYB TRANSCRIPTION FACTOR MIXTA-LIKE PROTEIN"/>
    <property type="match status" value="1"/>
</dbReference>
<keyword evidence="4" id="KW-0238">DNA-binding</keyword>
<evidence type="ECO:0000256" key="2">
    <source>
        <dbReference type="ARBA" id="ARBA00022737"/>
    </source>
</evidence>
<keyword evidence="6" id="KW-0539">Nucleus</keyword>
<dbReference type="PROSITE" id="PS50090">
    <property type="entry name" value="MYB_LIKE"/>
    <property type="match status" value="2"/>
</dbReference>
<dbReference type="GO" id="GO:0003677">
    <property type="term" value="F:DNA binding"/>
    <property type="evidence" value="ECO:0007669"/>
    <property type="project" value="UniProtKB-KW"/>
</dbReference>
<evidence type="ECO:0000256" key="3">
    <source>
        <dbReference type="ARBA" id="ARBA00023015"/>
    </source>
</evidence>
<dbReference type="CDD" id="cd00167">
    <property type="entry name" value="SANT"/>
    <property type="match status" value="2"/>
</dbReference>
<gene>
    <name evidence="9" type="ORF">ILEXP_LOCUS38929</name>
</gene>
<evidence type="ECO:0000256" key="4">
    <source>
        <dbReference type="ARBA" id="ARBA00023125"/>
    </source>
</evidence>